<comment type="subunit">
    <text evidence="9">Homohexamer.</text>
</comment>
<dbReference type="NCBIfam" id="TIGR00125">
    <property type="entry name" value="cyt_tran_rel"/>
    <property type="match status" value="1"/>
</dbReference>
<feature type="binding site" evidence="9">
    <location>
        <begin position="123"/>
        <end position="129"/>
    </location>
    <ligand>
        <name>ATP</name>
        <dbReference type="ChEBI" id="CHEBI:30616"/>
    </ligand>
</feature>
<comment type="subcellular location">
    <subcellularLocation>
        <location evidence="9">Cytoplasm</location>
    </subcellularLocation>
</comment>
<keyword evidence="5 9" id="KW-0067">ATP-binding</keyword>
<dbReference type="PANTHER" id="PTHR21342:SF1">
    <property type="entry name" value="PHOSPHOPANTETHEINE ADENYLYLTRANSFERASE"/>
    <property type="match status" value="1"/>
</dbReference>
<dbReference type="GO" id="GO:0005524">
    <property type="term" value="F:ATP binding"/>
    <property type="evidence" value="ECO:0007669"/>
    <property type="project" value="UniProtKB-KW"/>
</dbReference>
<feature type="binding site" evidence="9">
    <location>
        <position position="41"/>
    </location>
    <ligand>
        <name>substrate</name>
    </ligand>
</feature>
<keyword evidence="12" id="KW-1185">Reference proteome</keyword>
<comment type="similarity">
    <text evidence="9">Belongs to the bacterial CoaD family.</text>
</comment>
<feature type="binding site" evidence="9">
    <location>
        <position position="73"/>
    </location>
    <ligand>
        <name>substrate</name>
    </ligand>
</feature>
<dbReference type="GO" id="GO:0015937">
    <property type="term" value="P:coenzyme A biosynthetic process"/>
    <property type="evidence" value="ECO:0007669"/>
    <property type="project" value="UniProtKB-UniRule"/>
</dbReference>
<dbReference type="GO" id="GO:0004595">
    <property type="term" value="F:pantetheine-phosphate adenylyltransferase activity"/>
    <property type="evidence" value="ECO:0007669"/>
    <property type="project" value="UniProtKB-UniRule"/>
</dbReference>
<dbReference type="SUPFAM" id="SSF52374">
    <property type="entry name" value="Nucleotidylyl transferase"/>
    <property type="match status" value="1"/>
</dbReference>
<comment type="function">
    <text evidence="9">Reversibly transfers an adenylyl group from ATP to 4'-phosphopantetheine, yielding dephospho-CoA (dPCoA) and pyrophosphate.</text>
</comment>
<evidence type="ECO:0000256" key="5">
    <source>
        <dbReference type="ARBA" id="ARBA00022840"/>
    </source>
</evidence>
<dbReference type="Proteomes" id="UP000295504">
    <property type="component" value="Unassembled WGS sequence"/>
</dbReference>
<dbReference type="Gene3D" id="3.40.50.620">
    <property type="entry name" value="HUPs"/>
    <property type="match status" value="1"/>
</dbReference>
<dbReference type="NCBIfam" id="TIGR01510">
    <property type="entry name" value="coaD_prev_kdtB"/>
    <property type="match status" value="1"/>
</dbReference>
<evidence type="ECO:0000313" key="11">
    <source>
        <dbReference type="EMBL" id="TCQ01690.1"/>
    </source>
</evidence>
<evidence type="ECO:0000256" key="6">
    <source>
        <dbReference type="ARBA" id="ARBA00022842"/>
    </source>
</evidence>
<dbReference type="GO" id="GO:0005737">
    <property type="term" value="C:cytoplasm"/>
    <property type="evidence" value="ECO:0007669"/>
    <property type="project" value="UniProtKB-SubCell"/>
</dbReference>
<keyword evidence="2 9" id="KW-0808">Transferase</keyword>
<feature type="domain" description="Cytidyltransferase-like" evidence="10">
    <location>
        <begin position="5"/>
        <end position="133"/>
    </location>
</feature>
<proteinExistence type="inferred from homology"/>
<dbReference type="RefSeq" id="WP_132848815.1">
    <property type="nucleotide sequence ID" value="NZ_CP058648.1"/>
</dbReference>
<dbReference type="InterPro" id="IPR014729">
    <property type="entry name" value="Rossmann-like_a/b/a_fold"/>
</dbReference>
<dbReference type="CDD" id="cd02163">
    <property type="entry name" value="PPAT"/>
    <property type="match status" value="1"/>
</dbReference>
<dbReference type="PRINTS" id="PR01020">
    <property type="entry name" value="LPSBIOSNTHSS"/>
</dbReference>
<protein>
    <recommendedName>
        <fullName evidence="9">Phosphopantetheine adenylyltransferase</fullName>
        <ecNumber evidence="9">2.7.7.3</ecNumber>
    </recommendedName>
    <alternativeName>
        <fullName evidence="9">Dephospho-CoA pyrophosphorylase</fullName>
    </alternativeName>
    <alternativeName>
        <fullName evidence="9">Pantetheine-phosphate adenylyltransferase</fullName>
        <shortName evidence="9">PPAT</shortName>
    </alternativeName>
</protein>
<dbReference type="InterPro" id="IPR001980">
    <property type="entry name" value="PPAT"/>
</dbReference>
<evidence type="ECO:0000256" key="9">
    <source>
        <dbReference type="HAMAP-Rule" id="MF_00151"/>
    </source>
</evidence>
<feature type="binding site" evidence="9">
    <location>
        <position position="9"/>
    </location>
    <ligand>
        <name>substrate</name>
    </ligand>
</feature>
<evidence type="ECO:0000256" key="2">
    <source>
        <dbReference type="ARBA" id="ARBA00022679"/>
    </source>
</evidence>
<feature type="site" description="Transition state stabilizer" evidence="9">
    <location>
        <position position="17"/>
    </location>
</feature>
<keyword evidence="7 9" id="KW-0173">Coenzyme A biosynthesis</keyword>
<evidence type="ECO:0000259" key="10">
    <source>
        <dbReference type="Pfam" id="PF01467"/>
    </source>
</evidence>
<evidence type="ECO:0000256" key="3">
    <source>
        <dbReference type="ARBA" id="ARBA00022695"/>
    </source>
</evidence>
<evidence type="ECO:0000256" key="8">
    <source>
        <dbReference type="ARBA" id="ARBA00029346"/>
    </source>
</evidence>
<comment type="cofactor">
    <cofactor evidence="9">
        <name>Mg(2+)</name>
        <dbReference type="ChEBI" id="CHEBI:18420"/>
    </cofactor>
</comment>
<evidence type="ECO:0000256" key="7">
    <source>
        <dbReference type="ARBA" id="ARBA00022993"/>
    </source>
</evidence>
<feature type="binding site" evidence="9">
    <location>
        <position position="17"/>
    </location>
    <ligand>
        <name>ATP</name>
        <dbReference type="ChEBI" id="CHEBI:30616"/>
    </ligand>
</feature>
<evidence type="ECO:0000256" key="4">
    <source>
        <dbReference type="ARBA" id="ARBA00022741"/>
    </source>
</evidence>
<gene>
    <name evidence="9" type="primary">coaD</name>
    <name evidence="11" type="ORF">EDD79_102431</name>
</gene>
<keyword evidence="6 9" id="KW-0460">Magnesium</keyword>
<dbReference type="HAMAP" id="MF_00151">
    <property type="entry name" value="PPAT_bact"/>
    <property type="match status" value="1"/>
</dbReference>
<name>A0A4R2TDY6_9FIRM</name>
<dbReference type="AlphaFoldDB" id="A0A4R2TDY6"/>
<keyword evidence="1 9" id="KW-0963">Cytoplasm</keyword>
<dbReference type="EC" id="2.7.7.3" evidence="9"/>
<evidence type="ECO:0000313" key="12">
    <source>
        <dbReference type="Proteomes" id="UP000295504"/>
    </source>
</evidence>
<reference evidence="11 12" key="1">
    <citation type="submission" date="2019-03" db="EMBL/GenBank/DDBJ databases">
        <title>Genomic Encyclopedia of Type Strains, Phase IV (KMG-IV): sequencing the most valuable type-strain genomes for metagenomic binning, comparative biology and taxonomic classification.</title>
        <authorList>
            <person name="Goeker M."/>
        </authorList>
    </citation>
    <scope>NUCLEOTIDE SEQUENCE [LARGE SCALE GENOMIC DNA]</scope>
    <source>
        <strain evidence="11 12">DSM 100013</strain>
    </source>
</reference>
<feature type="binding site" evidence="9">
    <location>
        <position position="98"/>
    </location>
    <ligand>
        <name>ATP</name>
        <dbReference type="ChEBI" id="CHEBI:30616"/>
    </ligand>
</feature>
<dbReference type="InterPro" id="IPR004821">
    <property type="entry name" value="Cyt_trans-like"/>
</dbReference>
<sequence>MGKAIYPGSFDPITNGHLDIIERAAKIFDEVIVVVLPNVSKNNLFTLEERVNLIKTVTKKFSNVSIDSYSGLLVDYANKNNITNIVKGLRAVSDFEYEFQMALMNKKLNPEVETVFLMTSNNNSYLSSSIVKEVVKYGGCISDLVPPEVEKEMIKRYT</sequence>
<feature type="binding site" evidence="9">
    <location>
        <position position="87"/>
    </location>
    <ligand>
        <name>substrate</name>
    </ligand>
</feature>
<comment type="catalytic activity">
    <reaction evidence="8 9">
        <text>(R)-4'-phosphopantetheine + ATP + H(+) = 3'-dephospho-CoA + diphosphate</text>
        <dbReference type="Rhea" id="RHEA:19801"/>
        <dbReference type="ChEBI" id="CHEBI:15378"/>
        <dbReference type="ChEBI" id="CHEBI:30616"/>
        <dbReference type="ChEBI" id="CHEBI:33019"/>
        <dbReference type="ChEBI" id="CHEBI:57328"/>
        <dbReference type="ChEBI" id="CHEBI:61723"/>
        <dbReference type="EC" id="2.7.7.3"/>
    </reaction>
</comment>
<dbReference type="Pfam" id="PF01467">
    <property type="entry name" value="CTP_transf_like"/>
    <property type="match status" value="1"/>
</dbReference>
<dbReference type="UniPathway" id="UPA00241">
    <property type="reaction ID" value="UER00355"/>
</dbReference>
<dbReference type="PANTHER" id="PTHR21342">
    <property type="entry name" value="PHOSPHOPANTETHEINE ADENYLYLTRANSFERASE"/>
    <property type="match status" value="1"/>
</dbReference>
<evidence type="ECO:0000256" key="1">
    <source>
        <dbReference type="ARBA" id="ARBA00022490"/>
    </source>
</evidence>
<organism evidence="11 12">
    <name type="scientific">Serpentinicella alkaliphila</name>
    <dbReference type="NCBI Taxonomy" id="1734049"/>
    <lineage>
        <taxon>Bacteria</taxon>
        <taxon>Bacillati</taxon>
        <taxon>Bacillota</taxon>
        <taxon>Clostridia</taxon>
        <taxon>Peptostreptococcales</taxon>
        <taxon>Natronincolaceae</taxon>
        <taxon>Serpentinicella</taxon>
    </lineage>
</organism>
<dbReference type="EMBL" id="SLYC01000024">
    <property type="protein sequence ID" value="TCQ01690.1"/>
    <property type="molecule type" value="Genomic_DNA"/>
</dbReference>
<keyword evidence="4 9" id="KW-0547">Nucleotide-binding</keyword>
<accession>A0A4R2TDY6</accession>
<comment type="caution">
    <text evidence="11">The sequence shown here is derived from an EMBL/GenBank/DDBJ whole genome shotgun (WGS) entry which is preliminary data.</text>
</comment>
<feature type="binding site" evidence="9">
    <location>
        <begin position="9"/>
        <end position="10"/>
    </location>
    <ligand>
        <name>ATP</name>
        <dbReference type="ChEBI" id="CHEBI:30616"/>
    </ligand>
</feature>
<dbReference type="OrthoDB" id="9806661at2"/>
<keyword evidence="3 9" id="KW-0548">Nucleotidyltransferase</keyword>
<comment type="pathway">
    <text evidence="9">Cofactor biosynthesis; coenzyme A biosynthesis; CoA from (R)-pantothenate: step 4/5.</text>
</comment>
<feature type="binding site" evidence="9">
    <location>
        <begin position="88"/>
        <end position="90"/>
    </location>
    <ligand>
        <name>ATP</name>
        <dbReference type="ChEBI" id="CHEBI:30616"/>
    </ligand>
</feature>